<dbReference type="RefSeq" id="WP_032077324.1">
    <property type="nucleotide sequence ID" value="NZ_CP020953.1"/>
</dbReference>
<keyword evidence="2" id="KW-1185">Reference proteome</keyword>
<protein>
    <submittedName>
        <fullName evidence="1">Uncharacterized protein</fullName>
    </submittedName>
</protein>
<proteinExistence type="predicted"/>
<dbReference type="AlphaFoldDB" id="A0A2U8DVE1"/>
<evidence type="ECO:0000313" key="2">
    <source>
        <dbReference type="Proteomes" id="UP000244910"/>
    </source>
</evidence>
<gene>
    <name evidence="1" type="ORF">B9W14_20350</name>
</gene>
<accession>A0A2U8DVE1</accession>
<dbReference type="PROSITE" id="PS51257">
    <property type="entry name" value="PROKAR_LIPOPROTEIN"/>
    <property type="match status" value="1"/>
</dbReference>
<dbReference type="Proteomes" id="UP000244910">
    <property type="component" value="Chromosome"/>
</dbReference>
<sequence length="286" mass="31925">MKKIVIFIIFLILQVIALSGCGYTQHAELPNSNTKSFDDTKYGFVQYLKDRDGKVVYALNKNNDLYSYTTNKESSGNDKLVCNLLFSNTGGIKQYSLSDNQAVLTNKGDLYVMGNCMAGGIGNNLIKIMDNVSEFKVDKGIYDILALTNNSKLYGWGQNRLGQIGNGSSSNTDYANEVKQPYYIMDNVKSFYIGDDARTSYYLSAALTNNGELYVWGFDKKVSSKPDFEKSVERKIFTPEKRLDNVKSFEVRSDGLAASTGSGEVIVNEDKGMKKQYDDKYGDNKS</sequence>
<name>A0A2U8DVE1_9CLOT</name>
<reference evidence="2" key="1">
    <citation type="submission" date="2017-04" db="EMBL/GenBank/DDBJ databases">
        <authorList>
            <person name="Song Y."/>
            <person name="Cho B.-K."/>
        </authorList>
    </citation>
    <scope>NUCLEOTIDE SEQUENCE [LARGE SCALE GENOMIC DNA]</scope>
    <source>
        <strain evidence="2">SL1</strain>
    </source>
</reference>
<dbReference type="Gene3D" id="2.130.10.30">
    <property type="entry name" value="Regulator of chromosome condensation 1/beta-lactamase-inhibitor protein II"/>
    <property type="match status" value="1"/>
</dbReference>
<dbReference type="EMBL" id="CP020953">
    <property type="protein sequence ID" value="AWI06747.1"/>
    <property type="molecule type" value="Genomic_DNA"/>
</dbReference>
<evidence type="ECO:0000313" key="1">
    <source>
        <dbReference type="EMBL" id="AWI06747.1"/>
    </source>
</evidence>
<dbReference type="KEGG" id="cdrk:B9W14_20350"/>
<dbReference type="InterPro" id="IPR009091">
    <property type="entry name" value="RCC1/BLIP-II"/>
</dbReference>
<dbReference type="OrthoDB" id="27389at2"/>
<dbReference type="SUPFAM" id="SSF50985">
    <property type="entry name" value="RCC1/BLIP-II"/>
    <property type="match status" value="1"/>
</dbReference>
<organism evidence="1 2">
    <name type="scientific">Clostridium drakei</name>
    <dbReference type="NCBI Taxonomy" id="332101"/>
    <lineage>
        <taxon>Bacteria</taxon>
        <taxon>Bacillati</taxon>
        <taxon>Bacillota</taxon>
        <taxon>Clostridia</taxon>
        <taxon>Eubacteriales</taxon>
        <taxon>Clostridiaceae</taxon>
        <taxon>Clostridium</taxon>
    </lineage>
</organism>